<dbReference type="InterPro" id="IPR044194">
    <property type="entry name" value="BLISTER"/>
</dbReference>
<feature type="region of interest" description="Disordered" evidence="2">
    <location>
        <begin position="127"/>
        <end position="159"/>
    </location>
</feature>
<dbReference type="Proteomes" id="UP001153076">
    <property type="component" value="Unassembled WGS sequence"/>
</dbReference>
<dbReference type="EMBL" id="JAKOGI010000485">
    <property type="protein sequence ID" value="KAJ8434320.1"/>
    <property type="molecule type" value="Genomic_DNA"/>
</dbReference>
<evidence type="ECO:0000313" key="4">
    <source>
        <dbReference type="Proteomes" id="UP001153076"/>
    </source>
</evidence>
<dbReference type="PANTHER" id="PTHR47490">
    <property type="entry name" value="PROTEIN BLISTER"/>
    <property type="match status" value="1"/>
</dbReference>
<keyword evidence="4" id="KW-1185">Reference proteome</keyword>
<feature type="compositionally biased region" description="Basic and acidic residues" evidence="2">
    <location>
        <begin position="239"/>
        <end position="251"/>
    </location>
</feature>
<sequence>MTVLIHDEHMTGYVDFMHHTADRPAYAAEPFRQNSTLFVKGHLTSISGGKLDDPEENLSSFCRHQVTEAPSAGFDISATLNGPLYSSVADTFPRRFRPSFLDSLNIGRDLPVSGRQEAYTSSAKFSSSLGASSAMQEPSTACAPEEPRPMPASTNTTSGFFGSSFAGQKLFENNLESDLQRRRPDEDFAALEQHIEDLTQEKFSLQRTLEASKALSESLAAENSSLTESYNHQVLGDPHSIRVKNEDGREK</sequence>
<evidence type="ECO:0000256" key="2">
    <source>
        <dbReference type="SAM" id="MobiDB-lite"/>
    </source>
</evidence>
<proteinExistence type="predicted"/>
<dbReference type="AlphaFoldDB" id="A0A9Q1K0P0"/>
<comment type="caution">
    <text evidence="3">The sequence shown here is derived from an EMBL/GenBank/DDBJ whole genome shotgun (WGS) entry which is preliminary data.</text>
</comment>
<evidence type="ECO:0000313" key="3">
    <source>
        <dbReference type="EMBL" id="KAJ8434320.1"/>
    </source>
</evidence>
<protein>
    <submittedName>
        <fullName evidence="3">Uncharacterized protein</fullName>
    </submittedName>
</protein>
<name>A0A9Q1K0P0_9CARY</name>
<feature type="region of interest" description="Disordered" evidence="2">
    <location>
        <begin position="230"/>
        <end position="251"/>
    </location>
</feature>
<accession>A0A9Q1K0P0</accession>
<evidence type="ECO:0000256" key="1">
    <source>
        <dbReference type="SAM" id="Coils"/>
    </source>
</evidence>
<keyword evidence="1" id="KW-0175">Coiled coil</keyword>
<reference evidence="3" key="1">
    <citation type="submission" date="2022-04" db="EMBL/GenBank/DDBJ databases">
        <title>Carnegiea gigantea Genome sequencing and assembly v2.</title>
        <authorList>
            <person name="Copetti D."/>
            <person name="Sanderson M.J."/>
            <person name="Burquez A."/>
            <person name="Wojciechowski M.F."/>
        </authorList>
    </citation>
    <scope>NUCLEOTIDE SEQUENCE</scope>
    <source>
        <strain evidence="3">SGP5-SGP5p</strain>
        <tissue evidence="3">Aerial part</tissue>
    </source>
</reference>
<dbReference type="PANTHER" id="PTHR47490:SF2">
    <property type="entry name" value="PROTEIN BLISTER"/>
    <property type="match status" value="1"/>
</dbReference>
<dbReference type="GO" id="GO:0040008">
    <property type="term" value="P:regulation of growth"/>
    <property type="evidence" value="ECO:0007669"/>
    <property type="project" value="InterPro"/>
</dbReference>
<organism evidence="3 4">
    <name type="scientific">Carnegiea gigantea</name>
    <dbReference type="NCBI Taxonomy" id="171969"/>
    <lineage>
        <taxon>Eukaryota</taxon>
        <taxon>Viridiplantae</taxon>
        <taxon>Streptophyta</taxon>
        <taxon>Embryophyta</taxon>
        <taxon>Tracheophyta</taxon>
        <taxon>Spermatophyta</taxon>
        <taxon>Magnoliopsida</taxon>
        <taxon>eudicotyledons</taxon>
        <taxon>Gunneridae</taxon>
        <taxon>Pentapetalae</taxon>
        <taxon>Caryophyllales</taxon>
        <taxon>Cactineae</taxon>
        <taxon>Cactaceae</taxon>
        <taxon>Cactoideae</taxon>
        <taxon>Echinocereeae</taxon>
        <taxon>Carnegiea</taxon>
    </lineage>
</organism>
<dbReference type="OrthoDB" id="2019993at2759"/>
<feature type="coiled-coil region" evidence="1">
    <location>
        <begin position="188"/>
        <end position="215"/>
    </location>
</feature>
<gene>
    <name evidence="3" type="ORF">Cgig2_034199</name>
</gene>